<feature type="transmembrane region" description="Helical" evidence="1">
    <location>
        <begin position="20"/>
        <end position="43"/>
    </location>
</feature>
<sequence length="528" mass="62654">MNNASSEATQNTQAMPTGYIALWIVLTIIAMIAITTLIIFAYYRRLNKIKNSSGFFVFVIEKDKMRIKIEGHNRVEDNSSWFFKKTNLPQGQWIKLDSFLSLFNEDFKKQMLDVLANKKTGVLKTDLDNKNYIHFSTNVKIEINNYEDNLIRGQFAWKDIDKRLINVFEEIDWDDNYLLKENNKYKSLVVDIKTEYYYDYQNIIDKLRYFGTENEIYGIKVLLKWNKMFFVVEEKKKKSNATEIIYKLAAYIKNFYWFYNNIYTINDETIKLIPQNNLELLLDWLKAQSDKNTKDLIEINSNIFQDEDFVKFAVIYQKINNKINEELKLVNKQQIIKNLTNQKTVIKQISYPHYFKHLNLKNNKNLNNMFIYHNLYNKIYQTIACQETDSTVLKIDDFVFNSIDFKLIAKIAKKSPTFISLVKFSGFKSLNTIKNNITNAKLDKKINIAINIDKLNNDIIESIDEKIKMIWLDKQITSNLNNPETILYINALLEKANEDNIKVVFEQLDYKNYSKILLKYKNIIYYTQ</sequence>
<dbReference type="RefSeq" id="WP_140781155.1">
    <property type="nucleotide sequence ID" value="NZ_VFSS01000002.1"/>
</dbReference>
<organism evidence="2 3">
    <name type="scientific">[Mycoplasma] falconis</name>
    <dbReference type="NCBI Taxonomy" id="92403"/>
    <lineage>
        <taxon>Bacteria</taxon>
        <taxon>Bacillati</taxon>
        <taxon>Mycoplasmatota</taxon>
        <taxon>Mycoplasmoidales</taxon>
        <taxon>Metamycoplasmataceae</taxon>
        <taxon>Metamycoplasma</taxon>
    </lineage>
</organism>
<dbReference type="EMBL" id="VFSS01000002">
    <property type="protein sequence ID" value="TPE57770.1"/>
    <property type="molecule type" value="Genomic_DNA"/>
</dbReference>
<name>A0A501XB25_9BACT</name>
<dbReference type="NCBIfam" id="NF045955">
    <property type="entry name" value="MHO_4530_fam"/>
    <property type="match status" value="1"/>
</dbReference>
<reference evidence="2 3" key="1">
    <citation type="submission" date="2019-06" db="EMBL/GenBank/DDBJ databases">
        <title>Mycoplasma falconis type strain whole genome sequence.</title>
        <authorList>
            <person name="Spergser J."/>
        </authorList>
    </citation>
    <scope>NUCLEOTIDE SEQUENCE [LARGE SCALE GENOMIC DNA]</scope>
    <source>
        <strain evidence="2 3">ATCC 51372</strain>
    </source>
</reference>
<keyword evidence="1" id="KW-0472">Membrane</keyword>
<dbReference type="AlphaFoldDB" id="A0A501XB25"/>
<accession>A0A501XB25</accession>
<protein>
    <submittedName>
        <fullName evidence="2">Uncharacterized protein</fullName>
    </submittedName>
</protein>
<evidence type="ECO:0000313" key="3">
    <source>
        <dbReference type="Proteomes" id="UP000319776"/>
    </source>
</evidence>
<proteinExistence type="predicted"/>
<keyword evidence="1" id="KW-1133">Transmembrane helix</keyword>
<evidence type="ECO:0000256" key="1">
    <source>
        <dbReference type="SAM" id="Phobius"/>
    </source>
</evidence>
<keyword evidence="3" id="KW-1185">Reference proteome</keyword>
<dbReference type="OrthoDB" id="394965at2"/>
<keyword evidence="1" id="KW-0812">Transmembrane</keyword>
<comment type="caution">
    <text evidence="2">The sequence shown here is derived from an EMBL/GenBank/DDBJ whole genome shotgun (WGS) entry which is preliminary data.</text>
</comment>
<dbReference type="Proteomes" id="UP000319776">
    <property type="component" value="Unassembled WGS sequence"/>
</dbReference>
<gene>
    <name evidence="2" type="ORF">FJO69_01045</name>
</gene>
<evidence type="ECO:0000313" key="2">
    <source>
        <dbReference type="EMBL" id="TPE57770.1"/>
    </source>
</evidence>